<dbReference type="GO" id="GO:0020037">
    <property type="term" value="F:heme binding"/>
    <property type="evidence" value="ECO:0007669"/>
    <property type="project" value="InterPro"/>
</dbReference>
<dbReference type="OrthoDB" id="3366823at2759"/>
<dbReference type="KEGG" id="npa:UCRNP2_8775"/>
<dbReference type="HOGENOM" id="CLU_2196558_0_0_1"/>
<dbReference type="Gene3D" id="1.10.630.10">
    <property type="entry name" value="Cytochrome P450"/>
    <property type="match status" value="1"/>
</dbReference>
<dbReference type="STRING" id="1287680.R1EAS5"/>
<evidence type="ECO:0000313" key="1">
    <source>
        <dbReference type="EMBL" id="EOD44517.1"/>
    </source>
</evidence>
<dbReference type="InterPro" id="IPR036396">
    <property type="entry name" value="Cyt_P450_sf"/>
</dbReference>
<evidence type="ECO:0000313" key="2">
    <source>
        <dbReference type="Proteomes" id="UP000013521"/>
    </source>
</evidence>
<dbReference type="eggNOG" id="KOG0684">
    <property type="taxonomic scope" value="Eukaryota"/>
</dbReference>
<reference evidence="2" key="1">
    <citation type="journal article" date="2013" name="Genome Announc.">
        <title>Draft genome sequence of Neofusicoccum parvum isolate UCR-NP2, a fungal vascular pathogen associated with grapevine cankers.</title>
        <authorList>
            <person name="Blanco-Ulate B."/>
            <person name="Rolshausen P."/>
            <person name="Cantu D."/>
        </authorList>
    </citation>
    <scope>NUCLEOTIDE SEQUENCE [LARGE SCALE GENOMIC DNA]</scope>
    <source>
        <strain evidence="2">UCR-NP2</strain>
    </source>
</reference>
<dbReference type="SUPFAM" id="SSF48264">
    <property type="entry name" value="Cytochrome P450"/>
    <property type="match status" value="1"/>
</dbReference>
<sequence>MTALYRRIDQAQTGQAVDFGADMSDVSQVALDRNTAFRKHAFSFRQRASTDLGLLIGQNANTQPTVFWFILFIYSTPGLVQQLRAEVAPHITTADAPEVIVLGNSPPY</sequence>
<dbReference type="GO" id="GO:0016705">
    <property type="term" value="F:oxidoreductase activity, acting on paired donors, with incorporation or reduction of molecular oxygen"/>
    <property type="evidence" value="ECO:0007669"/>
    <property type="project" value="InterPro"/>
</dbReference>
<dbReference type="AlphaFoldDB" id="R1EAS5"/>
<dbReference type="GO" id="GO:0004497">
    <property type="term" value="F:monooxygenase activity"/>
    <property type="evidence" value="ECO:0007669"/>
    <property type="project" value="InterPro"/>
</dbReference>
<protein>
    <submittedName>
        <fullName evidence="1">Putative cytochrome p450 protein</fullName>
    </submittedName>
</protein>
<dbReference type="PANTHER" id="PTHR24306:SF8">
    <property type="entry name" value="P450, PUTATIVE (EUROFUNG)-RELATED"/>
    <property type="match status" value="1"/>
</dbReference>
<name>R1EAS5_BOTPV</name>
<gene>
    <name evidence="1" type="ORF">UCRNP2_8775</name>
</gene>
<dbReference type="Proteomes" id="UP000013521">
    <property type="component" value="Unassembled WGS sequence"/>
</dbReference>
<dbReference type="PANTHER" id="PTHR24306">
    <property type="match status" value="1"/>
</dbReference>
<accession>R1EAS5</accession>
<dbReference type="EMBL" id="KB916717">
    <property type="protein sequence ID" value="EOD44517.1"/>
    <property type="molecule type" value="Genomic_DNA"/>
</dbReference>
<dbReference type="GO" id="GO:0005506">
    <property type="term" value="F:iron ion binding"/>
    <property type="evidence" value="ECO:0007669"/>
    <property type="project" value="InterPro"/>
</dbReference>
<organism evidence="1 2">
    <name type="scientific">Botryosphaeria parva (strain UCR-NP2)</name>
    <name type="common">Grapevine canker fungus</name>
    <name type="synonym">Neofusicoccum parvum</name>
    <dbReference type="NCBI Taxonomy" id="1287680"/>
    <lineage>
        <taxon>Eukaryota</taxon>
        <taxon>Fungi</taxon>
        <taxon>Dikarya</taxon>
        <taxon>Ascomycota</taxon>
        <taxon>Pezizomycotina</taxon>
        <taxon>Dothideomycetes</taxon>
        <taxon>Dothideomycetes incertae sedis</taxon>
        <taxon>Botryosphaeriales</taxon>
        <taxon>Botryosphaeriaceae</taxon>
        <taxon>Neofusicoccum</taxon>
    </lineage>
</organism>
<proteinExistence type="predicted"/>